<gene>
    <name evidence="2" type="ORF">PSFLO_01616</name>
</gene>
<protein>
    <submittedName>
        <fullName evidence="2">Uncharacterized protein</fullName>
    </submittedName>
</protein>
<evidence type="ECO:0000313" key="3">
    <source>
        <dbReference type="Proteomes" id="UP000323386"/>
    </source>
</evidence>
<keyword evidence="3" id="KW-1185">Reference proteome</keyword>
<evidence type="ECO:0000256" key="1">
    <source>
        <dbReference type="SAM" id="MobiDB-lite"/>
    </source>
</evidence>
<dbReference type="Proteomes" id="UP000323386">
    <property type="component" value="Unassembled WGS sequence"/>
</dbReference>
<dbReference type="EMBL" id="OOIP01000003">
    <property type="protein sequence ID" value="SPO36145.1"/>
    <property type="molecule type" value="Genomic_DNA"/>
</dbReference>
<evidence type="ECO:0000313" key="2">
    <source>
        <dbReference type="EMBL" id="SPO36145.1"/>
    </source>
</evidence>
<sequence length="150" mass="15787">MPRIAADTETATGQSSSESLYIRRYETWRPAKGPSPVSPSFGAKANGGSQVVKTSALESICCVDDDDGQADVTLGLPALQRCQDSSSRLFVVDLAGRQAARLPGVDHFLLHPPGGKGGKGGKKTSSPPRSIDLLFRQGGNKRGPEHVFGP</sequence>
<feature type="region of interest" description="Disordered" evidence="1">
    <location>
        <begin position="109"/>
        <end position="150"/>
    </location>
</feature>
<reference evidence="2 3" key="1">
    <citation type="submission" date="2018-03" db="EMBL/GenBank/DDBJ databases">
        <authorList>
            <person name="Guldener U."/>
        </authorList>
    </citation>
    <scope>NUCLEOTIDE SEQUENCE [LARGE SCALE GENOMIC DNA]</scope>
    <source>
        <strain evidence="2 3">DAOM196992</strain>
    </source>
</reference>
<accession>A0A5C3EWK1</accession>
<proteinExistence type="predicted"/>
<dbReference type="AlphaFoldDB" id="A0A5C3EWK1"/>
<organism evidence="2 3">
    <name type="scientific">Pseudozyma flocculosa</name>
    <dbReference type="NCBI Taxonomy" id="84751"/>
    <lineage>
        <taxon>Eukaryota</taxon>
        <taxon>Fungi</taxon>
        <taxon>Dikarya</taxon>
        <taxon>Basidiomycota</taxon>
        <taxon>Ustilaginomycotina</taxon>
        <taxon>Ustilaginomycetes</taxon>
        <taxon>Ustilaginales</taxon>
        <taxon>Ustilaginaceae</taxon>
        <taxon>Pseudozyma</taxon>
    </lineage>
</organism>
<name>A0A5C3EWK1_9BASI</name>